<organism evidence="2">
    <name type="scientific">Anopheles sinensis</name>
    <name type="common">Mosquito</name>
    <dbReference type="NCBI Taxonomy" id="74873"/>
    <lineage>
        <taxon>Eukaryota</taxon>
        <taxon>Metazoa</taxon>
        <taxon>Ecdysozoa</taxon>
        <taxon>Arthropoda</taxon>
        <taxon>Hexapoda</taxon>
        <taxon>Insecta</taxon>
        <taxon>Pterygota</taxon>
        <taxon>Neoptera</taxon>
        <taxon>Endopterygota</taxon>
        <taxon>Diptera</taxon>
        <taxon>Nematocera</taxon>
        <taxon>Culicoidea</taxon>
        <taxon>Culicidae</taxon>
        <taxon>Anophelinae</taxon>
        <taxon>Anopheles</taxon>
    </lineage>
</organism>
<reference evidence="3" key="2">
    <citation type="submission" date="2020-05" db="UniProtKB">
        <authorList>
            <consortium name="EnsemblMetazoa"/>
        </authorList>
    </citation>
    <scope>IDENTIFICATION</scope>
</reference>
<dbReference type="EMBL" id="KE524352">
    <property type="protein sequence ID" value="KFB35266.1"/>
    <property type="molecule type" value="Genomic_DNA"/>
</dbReference>
<name>A0A084VBC2_ANOSI</name>
<proteinExistence type="predicted"/>
<evidence type="ECO:0000313" key="3">
    <source>
        <dbReference type="EnsemblMetazoa" id="ASIC001440-PA"/>
    </source>
</evidence>
<evidence type="ECO:0000313" key="4">
    <source>
        <dbReference type="Proteomes" id="UP000030765"/>
    </source>
</evidence>
<dbReference type="AlphaFoldDB" id="A0A084VBC2"/>
<dbReference type="VEuPathDB" id="VectorBase:ASIC001440"/>
<sequence length="103" mass="11804">MANNIRPISATTEREDRREGARRSFSFRFSASHIKRYAATDLRSSALKRIPFFEEVDRRSDVVHRRSPALKANARGPVFIKGNHPNGCTIYRHSNYRAPFGGK</sequence>
<reference evidence="2 4" key="1">
    <citation type="journal article" date="2014" name="BMC Genomics">
        <title>Genome sequence of Anopheles sinensis provides insight into genetics basis of mosquito competence for malaria parasites.</title>
        <authorList>
            <person name="Zhou D."/>
            <person name="Zhang D."/>
            <person name="Ding G."/>
            <person name="Shi L."/>
            <person name="Hou Q."/>
            <person name="Ye Y."/>
            <person name="Xu Y."/>
            <person name="Zhou H."/>
            <person name="Xiong C."/>
            <person name="Li S."/>
            <person name="Yu J."/>
            <person name="Hong S."/>
            <person name="Yu X."/>
            <person name="Zou P."/>
            <person name="Chen C."/>
            <person name="Chang X."/>
            <person name="Wang W."/>
            <person name="Lv Y."/>
            <person name="Sun Y."/>
            <person name="Ma L."/>
            <person name="Shen B."/>
            <person name="Zhu C."/>
        </authorList>
    </citation>
    <scope>NUCLEOTIDE SEQUENCE [LARGE SCALE GENOMIC DNA]</scope>
</reference>
<feature type="compositionally biased region" description="Basic and acidic residues" evidence="1">
    <location>
        <begin position="12"/>
        <end position="22"/>
    </location>
</feature>
<evidence type="ECO:0000256" key="1">
    <source>
        <dbReference type="SAM" id="MobiDB-lite"/>
    </source>
</evidence>
<dbReference type="Proteomes" id="UP000030765">
    <property type="component" value="Unassembled WGS sequence"/>
</dbReference>
<accession>A0A084VBC2</accession>
<gene>
    <name evidence="2" type="ORF">ZHAS_00001440</name>
</gene>
<dbReference type="EnsemblMetazoa" id="ASIC001440-RA">
    <property type="protein sequence ID" value="ASIC001440-PA"/>
    <property type="gene ID" value="ASIC001440"/>
</dbReference>
<dbReference type="EMBL" id="ATLV01006327">
    <property type="status" value="NOT_ANNOTATED_CDS"/>
    <property type="molecule type" value="Genomic_DNA"/>
</dbReference>
<protein>
    <submittedName>
        <fullName evidence="2 3">Neopullulanase / Cyclomaltodextrinase / Maltogenic alpha-amylase</fullName>
    </submittedName>
</protein>
<feature type="region of interest" description="Disordered" evidence="1">
    <location>
        <begin position="1"/>
        <end position="22"/>
    </location>
</feature>
<evidence type="ECO:0000313" key="2">
    <source>
        <dbReference type="EMBL" id="KFB35266.1"/>
    </source>
</evidence>
<keyword evidence="4" id="KW-1185">Reference proteome</keyword>